<gene>
    <name evidence="3" type="ORF">HOLleu_37438</name>
</gene>
<dbReference type="Gene3D" id="2.30.29.30">
    <property type="entry name" value="Pleckstrin-homology domain (PH domain)/Phosphotyrosine-binding domain (PTB)"/>
    <property type="match status" value="1"/>
</dbReference>
<reference evidence="3" key="1">
    <citation type="submission" date="2021-10" db="EMBL/GenBank/DDBJ databases">
        <title>Tropical sea cucumber genome reveals ecological adaptation and Cuvierian tubules defense mechanism.</title>
        <authorList>
            <person name="Chen T."/>
        </authorList>
    </citation>
    <scope>NUCLEOTIDE SEQUENCE</scope>
    <source>
        <strain evidence="3">Nanhai2018</strain>
        <tissue evidence="3">Muscle</tissue>
    </source>
</reference>
<dbReference type="AlphaFoldDB" id="A0A9Q0YH49"/>
<dbReference type="InterPro" id="IPR001849">
    <property type="entry name" value="PH_domain"/>
</dbReference>
<organism evidence="3 4">
    <name type="scientific">Holothuria leucospilota</name>
    <name type="common">Black long sea cucumber</name>
    <name type="synonym">Mertensiothuria leucospilota</name>
    <dbReference type="NCBI Taxonomy" id="206669"/>
    <lineage>
        <taxon>Eukaryota</taxon>
        <taxon>Metazoa</taxon>
        <taxon>Echinodermata</taxon>
        <taxon>Eleutherozoa</taxon>
        <taxon>Echinozoa</taxon>
        <taxon>Holothuroidea</taxon>
        <taxon>Aspidochirotacea</taxon>
        <taxon>Aspidochirotida</taxon>
        <taxon>Holothuriidae</taxon>
        <taxon>Holothuria</taxon>
    </lineage>
</organism>
<comment type="caution">
    <text evidence="3">The sequence shown here is derived from an EMBL/GenBank/DDBJ whole genome shotgun (WGS) entry which is preliminary data.</text>
</comment>
<dbReference type="SUPFAM" id="SSF50729">
    <property type="entry name" value="PH domain-like"/>
    <property type="match status" value="1"/>
</dbReference>
<dbReference type="InterPro" id="IPR011993">
    <property type="entry name" value="PH-like_dom_sf"/>
</dbReference>
<dbReference type="Pfam" id="PF00169">
    <property type="entry name" value="PH"/>
    <property type="match status" value="1"/>
</dbReference>
<feature type="region of interest" description="Disordered" evidence="1">
    <location>
        <begin position="158"/>
        <end position="192"/>
    </location>
</feature>
<dbReference type="SMART" id="SM00233">
    <property type="entry name" value="PH"/>
    <property type="match status" value="1"/>
</dbReference>
<dbReference type="PROSITE" id="PS50003">
    <property type="entry name" value="PH_DOMAIN"/>
    <property type="match status" value="1"/>
</dbReference>
<sequence>MVNMASEFLRRLLKRNSDAGQRPKFDLHTLYTCSQMSQIRLHGQLSVHEPWRRYKKKPKCVYVRLYTNDSSPFIAWFSDKNGKKPRGFFKIQGGRIAPIGEFSFQVAFEDKSSTQVYKFNTESLETREDWLRCLREESRKEAPTVHNLHLNDNLTESKDDLHVGKSSSSCSSRPDWKRHRRTLSAGSSVVQNPTPQLERCQVQLQRSRSQPHLQKVKLVKKRASVLEKQKTNGVGQRVKVQNGFVRSPEVSRS</sequence>
<dbReference type="Proteomes" id="UP001152320">
    <property type="component" value="Chromosome 20"/>
</dbReference>
<accession>A0A9Q0YH49</accession>
<evidence type="ECO:0000259" key="2">
    <source>
        <dbReference type="PROSITE" id="PS50003"/>
    </source>
</evidence>
<name>A0A9Q0YH49_HOLLE</name>
<evidence type="ECO:0000313" key="4">
    <source>
        <dbReference type="Proteomes" id="UP001152320"/>
    </source>
</evidence>
<proteinExistence type="predicted"/>
<protein>
    <recommendedName>
        <fullName evidence="2">PH domain-containing protein</fullName>
    </recommendedName>
</protein>
<evidence type="ECO:0000313" key="3">
    <source>
        <dbReference type="EMBL" id="KAJ8022523.1"/>
    </source>
</evidence>
<dbReference type="OrthoDB" id="9979440at2759"/>
<dbReference type="EMBL" id="JAIZAY010000020">
    <property type="protein sequence ID" value="KAJ8022523.1"/>
    <property type="molecule type" value="Genomic_DNA"/>
</dbReference>
<keyword evidence="4" id="KW-1185">Reference proteome</keyword>
<feature type="domain" description="PH" evidence="2">
    <location>
        <begin position="38"/>
        <end position="139"/>
    </location>
</feature>
<evidence type="ECO:0000256" key="1">
    <source>
        <dbReference type="SAM" id="MobiDB-lite"/>
    </source>
</evidence>